<protein>
    <submittedName>
        <fullName evidence="1">Uncharacterized protein</fullName>
    </submittedName>
</protein>
<dbReference type="RefSeq" id="XP_003890809.1">
    <property type="nucleotide sequence ID" value="XM_003890760.1"/>
</dbReference>
<dbReference type="HOGENOM" id="CLU_2307412_0_0_1"/>
<accession>H6QNV0</accession>
<dbReference type="AlphaFoldDB" id="H6QNV0"/>
<dbReference type="InParanoid" id="H6QNV0"/>
<organism evidence="1 2">
    <name type="scientific">Puccinia graminis f. sp. tritici (strain CRL 75-36-700-3 / race SCCL)</name>
    <name type="common">Black stem rust fungus</name>
    <dbReference type="NCBI Taxonomy" id="418459"/>
    <lineage>
        <taxon>Eukaryota</taxon>
        <taxon>Fungi</taxon>
        <taxon>Dikarya</taxon>
        <taxon>Basidiomycota</taxon>
        <taxon>Pucciniomycotina</taxon>
        <taxon>Pucciniomycetes</taxon>
        <taxon>Pucciniales</taxon>
        <taxon>Pucciniaceae</taxon>
        <taxon>Puccinia</taxon>
    </lineage>
</organism>
<name>H6QNV0_PUCGT</name>
<sequence length="100" mass="11703">MGGMVNRADKASILSWSSKDQAHENATFHGRRQKRSEVYYLCCFLWRCTRRCTLRLARRCQPQPNHQTLGRFRLQMPVDLDRAAAAGKRKTRPRLNLKKS</sequence>
<dbReference type="VEuPathDB" id="FungiDB:PGTG_20615"/>
<dbReference type="Proteomes" id="UP000008783">
    <property type="component" value="Unassembled WGS sequence"/>
</dbReference>
<dbReference type="GeneID" id="13542552"/>
<keyword evidence="2" id="KW-1185">Reference proteome</keyword>
<dbReference type="KEGG" id="pgr:PGTG_20615"/>
<dbReference type="STRING" id="418459.H6QNV0"/>
<reference evidence="2" key="1">
    <citation type="journal article" date="2011" name="Proc. Natl. Acad. Sci. U.S.A.">
        <title>Obligate biotrophy features unraveled by the genomic analysis of rust fungi.</title>
        <authorList>
            <person name="Duplessis S."/>
            <person name="Cuomo C.A."/>
            <person name="Lin Y.-C."/>
            <person name="Aerts A."/>
            <person name="Tisserant E."/>
            <person name="Veneault-Fourrey C."/>
            <person name="Joly D.L."/>
            <person name="Hacquard S."/>
            <person name="Amselem J."/>
            <person name="Cantarel B.L."/>
            <person name="Chiu R."/>
            <person name="Coutinho P.M."/>
            <person name="Feau N."/>
            <person name="Field M."/>
            <person name="Frey P."/>
            <person name="Gelhaye E."/>
            <person name="Goldberg J."/>
            <person name="Grabherr M.G."/>
            <person name="Kodira C.D."/>
            <person name="Kohler A."/>
            <person name="Kuees U."/>
            <person name="Lindquist E.A."/>
            <person name="Lucas S.M."/>
            <person name="Mago R."/>
            <person name="Mauceli E."/>
            <person name="Morin E."/>
            <person name="Murat C."/>
            <person name="Pangilinan J.L."/>
            <person name="Park R."/>
            <person name="Pearson M."/>
            <person name="Quesneville H."/>
            <person name="Rouhier N."/>
            <person name="Sakthikumar S."/>
            <person name="Salamov A.A."/>
            <person name="Schmutz J."/>
            <person name="Selles B."/>
            <person name="Shapiro H."/>
            <person name="Tanguay P."/>
            <person name="Tuskan G.A."/>
            <person name="Henrissat B."/>
            <person name="Van de Peer Y."/>
            <person name="Rouze P."/>
            <person name="Ellis J.G."/>
            <person name="Dodds P.N."/>
            <person name="Schein J.E."/>
            <person name="Zhong S."/>
            <person name="Hamelin R.C."/>
            <person name="Grigoriev I.V."/>
            <person name="Szabo L.J."/>
            <person name="Martin F."/>
        </authorList>
    </citation>
    <scope>NUCLEOTIDE SEQUENCE [LARGE SCALE GENOMIC DNA]</scope>
    <source>
        <strain evidence="2">CRL 75-36-700-3 / race SCCL</strain>
    </source>
</reference>
<dbReference type="EMBL" id="DS178262">
    <property type="protein sequence ID" value="EHS62492.1"/>
    <property type="molecule type" value="Genomic_DNA"/>
</dbReference>
<proteinExistence type="predicted"/>
<dbReference type="OrthoDB" id="10470141at2759"/>
<evidence type="ECO:0000313" key="2">
    <source>
        <dbReference type="Proteomes" id="UP000008783"/>
    </source>
</evidence>
<gene>
    <name evidence="1" type="ORF">PGTG_20615</name>
</gene>
<evidence type="ECO:0000313" key="1">
    <source>
        <dbReference type="EMBL" id="EHS62492.1"/>
    </source>
</evidence>